<dbReference type="PANTHER" id="PTHR30572:SF4">
    <property type="entry name" value="ABC TRANSPORTER PERMEASE YTRF"/>
    <property type="match status" value="1"/>
</dbReference>
<dbReference type="OrthoDB" id="1710362at2"/>
<feature type="non-terminal residue" evidence="2">
    <location>
        <position position="530"/>
    </location>
</feature>
<protein>
    <submittedName>
        <fullName evidence="2">Uncharacterized protein</fullName>
    </submittedName>
</protein>
<reference evidence="2 3" key="1">
    <citation type="submission" date="2016-11" db="EMBL/GenBank/DDBJ databases">
        <authorList>
            <person name="Jaros S."/>
            <person name="Januszkiewicz K."/>
            <person name="Wedrychowicz H."/>
        </authorList>
    </citation>
    <scope>NUCLEOTIDE SEQUENCE [LARGE SCALE GENOMIC DNA]</scope>
    <source>
        <strain evidence="2 3">DSM 13106</strain>
    </source>
</reference>
<proteinExistence type="predicted"/>
<keyword evidence="3" id="KW-1185">Reference proteome</keyword>
<dbReference type="EMBL" id="FQXR01000029">
    <property type="protein sequence ID" value="SHI21453.1"/>
    <property type="molecule type" value="Genomic_DNA"/>
</dbReference>
<organism evidence="2 3">
    <name type="scientific">Sporanaerobacter acetigenes DSM 13106</name>
    <dbReference type="NCBI Taxonomy" id="1123281"/>
    <lineage>
        <taxon>Bacteria</taxon>
        <taxon>Bacillati</taxon>
        <taxon>Bacillota</taxon>
        <taxon>Tissierellia</taxon>
        <taxon>Tissierellales</taxon>
        <taxon>Sporanaerobacteraceae</taxon>
        <taxon>Sporanaerobacter</taxon>
    </lineage>
</organism>
<dbReference type="RefSeq" id="WP_143147183.1">
    <property type="nucleotide sequence ID" value="NZ_FQXR01000029.1"/>
</dbReference>
<name>A0A1M5ZC19_9FIRM</name>
<feature type="transmembrane region" description="Helical" evidence="1">
    <location>
        <begin position="510"/>
        <end position="529"/>
    </location>
</feature>
<evidence type="ECO:0000313" key="3">
    <source>
        <dbReference type="Proteomes" id="UP000184389"/>
    </source>
</evidence>
<evidence type="ECO:0000313" key="2">
    <source>
        <dbReference type="EMBL" id="SHI21453.1"/>
    </source>
</evidence>
<dbReference type="PANTHER" id="PTHR30572">
    <property type="entry name" value="MEMBRANE COMPONENT OF TRANSPORTER-RELATED"/>
    <property type="match status" value="1"/>
</dbReference>
<dbReference type="GO" id="GO:0005886">
    <property type="term" value="C:plasma membrane"/>
    <property type="evidence" value="ECO:0007669"/>
    <property type="project" value="TreeGrafter"/>
</dbReference>
<gene>
    <name evidence="2" type="ORF">SAMN02745180_02924</name>
</gene>
<keyword evidence="1" id="KW-0472">Membrane</keyword>
<dbReference type="Proteomes" id="UP000184389">
    <property type="component" value="Unassembled WGS sequence"/>
</dbReference>
<dbReference type="InterPro" id="IPR050250">
    <property type="entry name" value="Macrolide_Exporter_MacB"/>
</dbReference>
<evidence type="ECO:0000256" key="1">
    <source>
        <dbReference type="SAM" id="Phobius"/>
    </source>
</evidence>
<dbReference type="STRING" id="1123281.SAMN02745180_02924"/>
<dbReference type="AlphaFoldDB" id="A0A1M5ZC19"/>
<keyword evidence="1" id="KW-0812">Transmembrane</keyword>
<feature type="transmembrane region" description="Helical" evidence="1">
    <location>
        <begin position="470"/>
        <end position="489"/>
    </location>
</feature>
<accession>A0A1M5ZC19</accession>
<keyword evidence="1" id="KW-1133">Transmembrane helix</keyword>
<dbReference type="GO" id="GO:0022857">
    <property type="term" value="F:transmembrane transporter activity"/>
    <property type="evidence" value="ECO:0007669"/>
    <property type="project" value="TreeGrafter"/>
</dbReference>
<sequence>MKNPILKSIIRRPIKFVLLILILSLVSGAFIMNFTSYSLVSKEVESAKGAYNSIGYLQMDLSDGSDGNVYEIRELLKDDPMIAYEDCRIWSLGVSDNLLNAANKYLEDDFLNEHPGMDFFAYDLFVIVRPENIRTRNYVKDKYDGVTLEGRVQKLIAGYPDWIYMPDSEEMFEDGFFSLIAQKYENSSKADGILKLIPYINDAVLDELYGLEIGADYLFRCEPMSYDASRMERPDSYMLKPLYDGGPLYEKIDNIDEFNLEGPKWQKMREDIELLDMNTRAFSIIATKNMETHPYTQGNLEGYTLFDGRWINYDDYKNNNKVCVVGKNLFKARELKLGDKISLQYMESEIPVLLVTEKDRKEWKNYHKSDVIEYEIVGVCNHYLSGKDIYVPTSTVPEEFLNFHIDNGKPYLYGQNYSFVLKNPAEQSQFIEKYGDSIKEAGFELQFIENNAETFWISADKVLNNLKINILLYGILLIFAMLFIIYMYIEIYKKNYAIERILGFTHKSASRHLLMPLYIFAAMGIGLSYY</sequence>